<name>A0A6A1UVL9_9ROSI</name>
<comment type="caution">
    <text evidence="2">The sequence shown here is derived from an EMBL/GenBank/DDBJ whole genome shotgun (WGS) entry which is preliminary data.</text>
</comment>
<accession>A0A6A1UVL9</accession>
<proteinExistence type="predicted"/>
<dbReference type="EMBL" id="RXIC02000026">
    <property type="protein sequence ID" value="KAB1204321.1"/>
    <property type="molecule type" value="Genomic_DNA"/>
</dbReference>
<dbReference type="OrthoDB" id="689242at2759"/>
<dbReference type="PANTHER" id="PTHR33181">
    <property type="entry name" value="OS01G0778500 PROTEIN"/>
    <property type="match status" value="1"/>
</dbReference>
<sequence length="118" mass="13159">MDLLHKIRRAWVAVSARIRSHKSACDGVGPLGGGGGSGASDYGLLKLRDDVRKCGYKDVQVMWNMLSALQPERKASAETSVGTDQPLKRNKQRRPSWRIFFWVNHRDTSPSQSSSLFS</sequence>
<evidence type="ECO:0000313" key="3">
    <source>
        <dbReference type="Proteomes" id="UP000516437"/>
    </source>
</evidence>
<dbReference type="AlphaFoldDB" id="A0A6A1UVL9"/>
<keyword evidence="3" id="KW-1185">Reference proteome</keyword>
<dbReference type="Proteomes" id="UP000516437">
    <property type="component" value="Chromosome 8"/>
</dbReference>
<feature type="region of interest" description="Disordered" evidence="1">
    <location>
        <begin position="73"/>
        <end position="92"/>
    </location>
</feature>
<protein>
    <submittedName>
        <fullName evidence="2">Uncharacterized protein</fullName>
    </submittedName>
</protein>
<organism evidence="2 3">
    <name type="scientific">Morella rubra</name>
    <name type="common">Chinese bayberry</name>
    <dbReference type="NCBI Taxonomy" id="262757"/>
    <lineage>
        <taxon>Eukaryota</taxon>
        <taxon>Viridiplantae</taxon>
        <taxon>Streptophyta</taxon>
        <taxon>Embryophyta</taxon>
        <taxon>Tracheophyta</taxon>
        <taxon>Spermatophyta</taxon>
        <taxon>Magnoliopsida</taxon>
        <taxon>eudicotyledons</taxon>
        <taxon>Gunneridae</taxon>
        <taxon>Pentapetalae</taxon>
        <taxon>rosids</taxon>
        <taxon>fabids</taxon>
        <taxon>Fagales</taxon>
        <taxon>Myricaceae</taxon>
        <taxon>Morella</taxon>
    </lineage>
</organism>
<reference evidence="2 3" key="1">
    <citation type="journal article" date="2019" name="Plant Biotechnol. J.">
        <title>The red bayberry genome and genetic basis of sex determination.</title>
        <authorList>
            <person name="Jia H.M."/>
            <person name="Jia H.J."/>
            <person name="Cai Q.L."/>
            <person name="Wang Y."/>
            <person name="Zhao H.B."/>
            <person name="Yang W.F."/>
            <person name="Wang G.Y."/>
            <person name="Li Y.H."/>
            <person name="Zhan D.L."/>
            <person name="Shen Y.T."/>
            <person name="Niu Q.F."/>
            <person name="Chang L."/>
            <person name="Qiu J."/>
            <person name="Zhao L."/>
            <person name="Xie H.B."/>
            <person name="Fu W.Y."/>
            <person name="Jin J."/>
            <person name="Li X.W."/>
            <person name="Jiao Y."/>
            <person name="Zhou C.C."/>
            <person name="Tu T."/>
            <person name="Chai C.Y."/>
            <person name="Gao J.L."/>
            <person name="Fan L.J."/>
            <person name="van de Weg E."/>
            <person name="Wang J.Y."/>
            <person name="Gao Z.S."/>
        </authorList>
    </citation>
    <scope>NUCLEOTIDE SEQUENCE [LARGE SCALE GENOMIC DNA]</scope>
    <source>
        <tissue evidence="2">Leaves</tissue>
    </source>
</reference>
<dbReference type="PANTHER" id="PTHR33181:SF34">
    <property type="entry name" value="HEXOSYLTRANSFERASE"/>
    <property type="match status" value="1"/>
</dbReference>
<gene>
    <name evidence="2" type="ORF">CJ030_MR8G014228</name>
</gene>
<evidence type="ECO:0000313" key="2">
    <source>
        <dbReference type="EMBL" id="KAB1204321.1"/>
    </source>
</evidence>
<evidence type="ECO:0000256" key="1">
    <source>
        <dbReference type="SAM" id="MobiDB-lite"/>
    </source>
</evidence>